<proteinExistence type="predicted"/>
<protein>
    <submittedName>
        <fullName evidence="1">Uncharacterized protein</fullName>
    </submittedName>
</protein>
<dbReference type="AlphaFoldDB" id="H5UPM0"/>
<reference evidence="1 2" key="1">
    <citation type="submission" date="2012-02" db="EMBL/GenBank/DDBJ databases">
        <title>Whole genome shotgun sequence of Mobilicoccus pelagius NBRC 104925.</title>
        <authorList>
            <person name="Yoshida Y."/>
            <person name="Hosoyama A."/>
            <person name="Tsuchikane K."/>
            <person name="Katsumata H."/>
            <person name="Yamazaki S."/>
            <person name="Fujita N."/>
        </authorList>
    </citation>
    <scope>NUCLEOTIDE SEQUENCE [LARGE SCALE GENOMIC DNA]</scope>
    <source>
        <strain evidence="1 2">NBRC 104925</strain>
    </source>
</reference>
<dbReference type="Proteomes" id="UP000004367">
    <property type="component" value="Unassembled WGS sequence"/>
</dbReference>
<sequence>MTDTMQTRPVTVATWKDATEGRRDTNPFDFIETTLRPHCERVGIYDVVRRYSDEVADALPEHIEFVDNRFVTAEPRDEAADRAAIAAAIQEADERHRRLVEEWIR</sequence>
<organism evidence="1 2">
    <name type="scientific">Mobilicoccus pelagius NBRC 104925</name>
    <dbReference type="NCBI Taxonomy" id="1089455"/>
    <lineage>
        <taxon>Bacteria</taxon>
        <taxon>Bacillati</taxon>
        <taxon>Actinomycetota</taxon>
        <taxon>Actinomycetes</taxon>
        <taxon>Micrococcales</taxon>
        <taxon>Dermatophilaceae</taxon>
        <taxon>Mobilicoccus</taxon>
    </lineage>
</organism>
<dbReference type="OrthoDB" id="9937419at2"/>
<gene>
    <name evidence="1" type="ORF">MOPEL_023_00180</name>
</gene>
<dbReference type="RefSeq" id="WP_009481576.1">
    <property type="nucleotide sequence ID" value="NZ_BAFE01000022.1"/>
</dbReference>
<comment type="caution">
    <text evidence="1">The sequence shown here is derived from an EMBL/GenBank/DDBJ whole genome shotgun (WGS) entry which is preliminary data.</text>
</comment>
<accession>H5UPM0</accession>
<evidence type="ECO:0000313" key="1">
    <source>
        <dbReference type="EMBL" id="GAB47678.1"/>
    </source>
</evidence>
<evidence type="ECO:0000313" key="2">
    <source>
        <dbReference type="Proteomes" id="UP000004367"/>
    </source>
</evidence>
<dbReference type="EMBL" id="BAFE01000022">
    <property type="protein sequence ID" value="GAB47678.1"/>
    <property type="molecule type" value="Genomic_DNA"/>
</dbReference>
<keyword evidence="2" id="KW-1185">Reference proteome</keyword>
<name>H5UPM0_9MICO</name>